<dbReference type="AlphaFoldDB" id="A0A922IG83"/>
<evidence type="ECO:0000313" key="1">
    <source>
        <dbReference type="EMBL" id="KAH9529845.1"/>
    </source>
</evidence>
<sequence>MIMIFFQYPKKKDLVPVQLNYVEYQLILNRKLFSPNEENKENYHYLIGNIKIEKKICLHQFVMHLH</sequence>
<keyword evidence="2" id="KW-1185">Reference proteome</keyword>
<comment type="caution">
    <text evidence="1">The sequence shown here is derived from an EMBL/GenBank/DDBJ whole genome shotgun (WGS) entry which is preliminary data.</text>
</comment>
<name>A0A922IG83_DERFA</name>
<proteinExistence type="predicted"/>
<dbReference type="EMBL" id="ASGP02000001">
    <property type="protein sequence ID" value="KAH9529845.1"/>
    <property type="molecule type" value="Genomic_DNA"/>
</dbReference>
<reference evidence="1" key="1">
    <citation type="submission" date="2013-05" db="EMBL/GenBank/DDBJ databases">
        <authorList>
            <person name="Yim A.K.Y."/>
            <person name="Chan T.F."/>
            <person name="Ji K.M."/>
            <person name="Liu X.Y."/>
            <person name="Zhou J.W."/>
            <person name="Li R.Q."/>
            <person name="Yang K.Y."/>
            <person name="Li J."/>
            <person name="Li M."/>
            <person name="Law P.T.W."/>
            <person name="Wu Y.L."/>
            <person name="Cai Z.L."/>
            <person name="Qin H."/>
            <person name="Bao Y."/>
            <person name="Leung R.K.K."/>
            <person name="Ng P.K.S."/>
            <person name="Zou J."/>
            <person name="Zhong X.J."/>
            <person name="Ran P.X."/>
            <person name="Zhong N.S."/>
            <person name="Liu Z.G."/>
            <person name="Tsui S.K.W."/>
        </authorList>
    </citation>
    <scope>NUCLEOTIDE SEQUENCE</scope>
    <source>
        <strain evidence="1">Derf</strain>
        <tissue evidence="1">Whole organism</tissue>
    </source>
</reference>
<evidence type="ECO:0000313" key="2">
    <source>
        <dbReference type="Proteomes" id="UP000790347"/>
    </source>
</evidence>
<dbReference type="Proteomes" id="UP000790347">
    <property type="component" value="Unassembled WGS sequence"/>
</dbReference>
<gene>
    <name evidence="1" type="ORF">DERF_003705</name>
</gene>
<reference evidence="1" key="2">
    <citation type="journal article" date="2022" name="Res Sq">
        <title>Comparative Genomics Reveals Insights into the Divergent Evolution of Astigmatic Mites and Household Pest Adaptations.</title>
        <authorList>
            <person name="Xiong Q."/>
            <person name="Wan A.T.-Y."/>
            <person name="Liu X.-Y."/>
            <person name="Fung C.S.-H."/>
            <person name="Xiao X."/>
            <person name="Malainual N."/>
            <person name="Hou J."/>
            <person name="Wang L."/>
            <person name="Wang M."/>
            <person name="Yang K."/>
            <person name="Cui Y."/>
            <person name="Leung E."/>
            <person name="Nong W."/>
            <person name="Shin S.-K."/>
            <person name="Au S."/>
            <person name="Jeong K.Y."/>
            <person name="Chew F.T."/>
            <person name="Hui J."/>
            <person name="Leung T.F."/>
            <person name="Tungtrongchitr A."/>
            <person name="Zhong N."/>
            <person name="Liu Z."/>
            <person name="Tsui S."/>
        </authorList>
    </citation>
    <scope>NUCLEOTIDE SEQUENCE</scope>
    <source>
        <strain evidence="1">Derf</strain>
        <tissue evidence="1">Whole organism</tissue>
    </source>
</reference>
<organism evidence="1 2">
    <name type="scientific">Dermatophagoides farinae</name>
    <name type="common">American house dust mite</name>
    <dbReference type="NCBI Taxonomy" id="6954"/>
    <lineage>
        <taxon>Eukaryota</taxon>
        <taxon>Metazoa</taxon>
        <taxon>Ecdysozoa</taxon>
        <taxon>Arthropoda</taxon>
        <taxon>Chelicerata</taxon>
        <taxon>Arachnida</taxon>
        <taxon>Acari</taxon>
        <taxon>Acariformes</taxon>
        <taxon>Sarcoptiformes</taxon>
        <taxon>Astigmata</taxon>
        <taxon>Psoroptidia</taxon>
        <taxon>Analgoidea</taxon>
        <taxon>Pyroglyphidae</taxon>
        <taxon>Dermatophagoidinae</taxon>
        <taxon>Dermatophagoides</taxon>
    </lineage>
</organism>
<protein>
    <submittedName>
        <fullName evidence="1">Uncharacterized protein</fullName>
    </submittedName>
</protein>
<accession>A0A922IG83</accession>